<dbReference type="EMBL" id="NIPW01000005">
    <property type="protein sequence ID" value="OWJ80273.1"/>
    <property type="molecule type" value="Genomic_DNA"/>
</dbReference>
<accession>A0A212AFT5</accession>
<comment type="caution">
    <text evidence="2">The sequence shown here is derived from an EMBL/GenBank/DDBJ whole genome shotgun (WGS) entry which is preliminary data.</text>
</comment>
<evidence type="ECO:0000313" key="2">
    <source>
        <dbReference type="EMBL" id="OWJ80273.1"/>
    </source>
</evidence>
<name>A0A212AFT5_9RHOB</name>
<dbReference type="OrthoDB" id="7875376at2"/>
<proteinExistence type="predicted"/>
<protein>
    <submittedName>
        <fullName evidence="2">Uncharacterized protein</fullName>
    </submittedName>
</protein>
<evidence type="ECO:0000313" key="3">
    <source>
        <dbReference type="Proteomes" id="UP000196878"/>
    </source>
</evidence>
<keyword evidence="1" id="KW-0812">Transmembrane</keyword>
<keyword evidence="3" id="KW-1185">Reference proteome</keyword>
<organism evidence="2 3">
    <name type="scientific">Haematobacter genomosp. 1</name>
    <dbReference type="NCBI Taxonomy" id="366618"/>
    <lineage>
        <taxon>Bacteria</taxon>
        <taxon>Pseudomonadati</taxon>
        <taxon>Pseudomonadota</taxon>
        <taxon>Alphaproteobacteria</taxon>
        <taxon>Rhodobacterales</taxon>
        <taxon>Paracoccaceae</taxon>
        <taxon>Haematobacter</taxon>
    </lineage>
</organism>
<evidence type="ECO:0000256" key="1">
    <source>
        <dbReference type="SAM" id="Phobius"/>
    </source>
</evidence>
<keyword evidence="1" id="KW-1133">Transmembrane helix</keyword>
<dbReference type="Proteomes" id="UP000196878">
    <property type="component" value="Unassembled WGS sequence"/>
</dbReference>
<reference evidence="2 3" key="1">
    <citation type="submission" date="2016-12" db="EMBL/GenBank/DDBJ databases">
        <title>Comparison of Traditional DNA-DNA Hybridization with In Silico Genomic Analysis.</title>
        <authorList>
            <person name="Nicholson A.C."/>
            <person name="Humrighouse B.W."/>
            <person name="Graziano J."/>
            <person name="Lasker B."/>
            <person name="Whitney A.M."/>
            <person name="Mcquiston J.R."/>
        </authorList>
    </citation>
    <scope>NUCLEOTIDE SEQUENCE [LARGE SCALE GENOMIC DNA]</scope>
    <source>
        <strain evidence="2 3">H2240</strain>
    </source>
</reference>
<sequence>MNGDLVQTLNPPRLPAEFVRTGAADILAAFGIGLLIAAALVFVLAPLLRRRPARRRAADALGELRALPASERLVAGARLLAERGVALPDSYRDALYVGTPYDPAELERLVAEAWGERRNG</sequence>
<dbReference type="RefSeq" id="WP_088214105.1">
    <property type="nucleotide sequence ID" value="NZ_NIPW01000005.1"/>
</dbReference>
<feature type="transmembrane region" description="Helical" evidence="1">
    <location>
        <begin position="26"/>
        <end position="48"/>
    </location>
</feature>
<keyword evidence="1" id="KW-0472">Membrane</keyword>
<dbReference type="AlphaFoldDB" id="A0A212AFT5"/>
<gene>
    <name evidence="2" type="ORF">CDV49_03070</name>
</gene>